<keyword evidence="7" id="KW-1185">Reference proteome</keyword>
<dbReference type="InterPro" id="IPR047640">
    <property type="entry name" value="RpiR-like"/>
</dbReference>
<sequence length="292" mass="31404">MEQQSAMPLEARIQQVYADLSAAERKLADVVLARQQDLRGYSATELATLAGTSKSSAARFFRRLGYAGFDEFRLQVRARPTAHSPLERLVRTPARGQADAGLQAHARRDAQRLLDWSADLPDEAVQAALEQLARARRIGVLGYRHSQVTALYASLLFDQVRPGVELLATGGGREAEALAGLGAKDLLVVVDFRRRSAQLARVLAAARTAGIPLVVLSDAAPGEWLAAAAQAEVVLRCARDGAPPPLFDAYVCAISLVNFLATALAARQRNAQARLARIEQLHAALGDLQALS</sequence>
<evidence type="ECO:0000256" key="2">
    <source>
        <dbReference type="ARBA" id="ARBA00023125"/>
    </source>
</evidence>
<dbReference type="CDD" id="cd05013">
    <property type="entry name" value="SIS_RpiR"/>
    <property type="match status" value="1"/>
</dbReference>
<reference evidence="6 7" key="1">
    <citation type="submission" date="2022-09" db="EMBL/GenBank/DDBJ databases">
        <title>Draft genome of isolate Be4.</title>
        <authorList>
            <person name="Sanchez-Castro I."/>
            <person name="Martinez-Rodriguez P."/>
            <person name="Descostes M."/>
            <person name="Merroun M."/>
        </authorList>
    </citation>
    <scope>NUCLEOTIDE SEQUENCE [LARGE SCALE GENOMIC DNA]</scope>
    <source>
        <strain evidence="6 7">Be4</strain>
    </source>
</reference>
<dbReference type="InterPro" id="IPR000281">
    <property type="entry name" value="HTH_RpiR"/>
</dbReference>
<protein>
    <submittedName>
        <fullName evidence="6">MurR/RpiR family transcriptional regulator</fullName>
    </submittedName>
</protein>
<feature type="domain" description="HTH rpiR-type" evidence="5">
    <location>
        <begin position="7"/>
        <end position="83"/>
    </location>
</feature>
<dbReference type="Gene3D" id="3.40.50.10490">
    <property type="entry name" value="Glucose-6-phosphate isomerase like protein, domain 1"/>
    <property type="match status" value="1"/>
</dbReference>
<evidence type="ECO:0000256" key="4">
    <source>
        <dbReference type="ARBA" id="ARBA00023163"/>
    </source>
</evidence>
<dbReference type="Gene3D" id="1.10.10.10">
    <property type="entry name" value="Winged helix-like DNA-binding domain superfamily/Winged helix DNA-binding domain"/>
    <property type="match status" value="1"/>
</dbReference>
<dbReference type="Pfam" id="PF01418">
    <property type="entry name" value="HTH_6"/>
    <property type="match status" value="1"/>
</dbReference>
<keyword evidence="4" id="KW-0804">Transcription</keyword>
<evidence type="ECO:0000259" key="5">
    <source>
        <dbReference type="PROSITE" id="PS51071"/>
    </source>
</evidence>
<evidence type="ECO:0000313" key="6">
    <source>
        <dbReference type="EMBL" id="MCT9810436.1"/>
    </source>
</evidence>
<comment type="caution">
    <text evidence="6">The sequence shown here is derived from an EMBL/GenBank/DDBJ whole genome shotgun (WGS) entry which is preliminary data.</text>
</comment>
<dbReference type="PANTHER" id="PTHR30514:SF18">
    <property type="entry name" value="RPIR-FAMILY TRANSCRIPTIONAL REGULATOR"/>
    <property type="match status" value="1"/>
</dbReference>
<dbReference type="InterPro" id="IPR001347">
    <property type="entry name" value="SIS_dom"/>
</dbReference>
<keyword evidence="1" id="KW-0805">Transcription regulation</keyword>
<dbReference type="PANTHER" id="PTHR30514">
    <property type="entry name" value="GLUCOKINASE"/>
    <property type="match status" value="1"/>
</dbReference>
<dbReference type="SUPFAM" id="SSF46689">
    <property type="entry name" value="Homeodomain-like"/>
    <property type="match status" value="1"/>
</dbReference>
<proteinExistence type="predicted"/>
<dbReference type="Proteomes" id="UP001525968">
    <property type="component" value="Unassembled WGS sequence"/>
</dbReference>
<evidence type="ECO:0000256" key="3">
    <source>
        <dbReference type="ARBA" id="ARBA00023152"/>
    </source>
</evidence>
<dbReference type="InterPro" id="IPR036388">
    <property type="entry name" value="WH-like_DNA-bd_sf"/>
</dbReference>
<dbReference type="InterPro" id="IPR035472">
    <property type="entry name" value="RpiR-like_SIS"/>
</dbReference>
<dbReference type="PROSITE" id="PS51071">
    <property type="entry name" value="HTH_RPIR"/>
    <property type="match status" value="1"/>
</dbReference>
<name>A0ABT2PKQ0_9BURK</name>
<dbReference type="InterPro" id="IPR009057">
    <property type="entry name" value="Homeodomain-like_sf"/>
</dbReference>
<evidence type="ECO:0000313" key="7">
    <source>
        <dbReference type="Proteomes" id="UP001525968"/>
    </source>
</evidence>
<dbReference type="SUPFAM" id="SSF53697">
    <property type="entry name" value="SIS domain"/>
    <property type="match status" value="1"/>
</dbReference>
<keyword evidence="2" id="KW-0238">DNA-binding</keyword>
<dbReference type="EMBL" id="JAODYH010000003">
    <property type="protein sequence ID" value="MCT9810436.1"/>
    <property type="molecule type" value="Genomic_DNA"/>
</dbReference>
<dbReference type="RefSeq" id="WP_261499458.1">
    <property type="nucleotide sequence ID" value="NZ_JAODYH010000003.1"/>
</dbReference>
<gene>
    <name evidence="6" type="ORF">N0K08_07315</name>
</gene>
<evidence type="ECO:0000256" key="1">
    <source>
        <dbReference type="ARBA" id="ARBA00023015"/>
    </source>
</evidence>
<dbReference type="Pfam" id="PF01380">
    <property type="entry name" value="SIS"/>
    <property type="match status" value="1"/>
</dbReference>
<organism evidence="6 7">
    <name type="scientific">Acidovorax bellezanensis</name>
    <dbReference type="NCBI Taxonomy" id="2976702"/>
    <lineage>
        <taxon>Bacteria</taxon>
        <taxon>Pseudomonadati</taxon>
        <taxon>Pseudomonadota</taxon>
        <taxon>Betaproteobacteria</taxon>
        <taxon>Burkholderiales</taxon>
        <taxon>Comamonadaceae</taxon>
        <taxon>Acidovorax</taxon>
    </lineage>
</organism>
<dbReference type="InterPro" id="IPR046348">
    <property type="entry name" value="SIS_dom_sf"/>
</dbReference>
<accession>A0ABT2PKQ0</accession>
<keyword evidence="3" id="KW-0324">Glycolysis</keyword>